<evidence type="ECO:0000256" key="1">
    <source>
        <dbReference type="ARBA" id="ARBA00009387"/>
    </source>
</evidence>
<dbReference type="SUPFAM" id="SSF53955">
    <property type="entry name" value="Lysozyme-like"/>
    <property type="match status" value="1"/>
</dbReference>
<dbReference type="InterPro" id="IPR023346">
    <property type="entry name" value="Lysozyme-like_dom_sf"/>
</dbReference>
<sequence>MTPEAFALLVASCGLSLPPTITVDRLRAYAQVESSLNPAAVGRPNRDGSIDYGLMGLNSQHIGKPGFPATVAEAMDPCRNMAAGVAILRDADRRAGLAAPAQRPMLA</sequence>
<protein>
    <recommendedName>
        <fullName evidence="2">Transglycosylase SLT domain-containing protein</fullName>
    </recommendedName>
</protein>
<proteinExistence type="inferred from homology"/>
<accession>A0A4R5Q6I2</accession>
<feature type="domain" description="Transglycosylase SLT" evidence="2">
    <location>
        <begin position="24"/>
        <end position="92"/>
    </location>
</feature>
<comment type="caution">
    <text evidence="3">The sequence shown here is derived from an EMBL/GenBank/DDBJ whole genome shotgun (WGS) entry which is preliminary data.</text>
</comment>
<keyword evidence="4" id="KW-1185">Reference proteome</keyword>
<evidence type="ECO:0000259" key="2">
    <source>
        <dbReference type="Pfam" id="PF01464"/>
    </source>
</evidence>
<dbReference type="RefSeq" id="WP_133292988.1">
    <property type="nucleotide sequence ID" value="NZ_SMSJ01000148.1"/>
</dbReference>
<reference evidence="3 4" key="1">
    <citation type="journal article" date="2016" name="J. Microbiol.">
        <title>Dankookia rubra gen. nov., sp. nov., an alphaproteobacterium isolated from sediment of a shallow stream.</title>
        <authorList>
            <person name="Kim W.H."/>
            <person name="Kim D.H."/>
            <person name="Kang K."/>
            <person name="Ahn T.Y."/>
        </authorList>
    </citation>
    <scope>NUCLEOTIDE SEQUENCE [LARGE SCALE GENOMIC DNA]</scope>
    <source>
        <strain evidence="3 4">JCM30602</strain>
    </source>
</reference>
<evidence type="ECO:0000313" key="3">
    <source>
        <dbReference type="EMBL" id="TDH58153.1"/>
    </source>
</evidence>
<comment type="similarity">
    <text evidence="1">Belongs to the virb1 family.</text>
</comment>
<dbReference type="Proteomes" id="UP000295096">
    <property type="component" value="Unassembled WGS sequence"/>
</dbReference>
<dbReference type="Gene3D" id="1.10.530.10">
    <property type="match status" value="1"/>
</dbReference>
<name>A0A4R5Q6I2_9PROT</name>
<dbReference type="CDD" id="cd13400">
    <property type="entry name" value="LT_IagB-like"/>
    <property type="match status" value="1"/>
</dbReference>
<organism evidence="3 4">
    <name type="scientific">Dankookia rubra</name>
    <dbReference type="NCBI Taxonomy" id="1442381"/>
    <lineage>
        <taxon>Bacteria</taxon>
        <taxon>Pseudomonadati</taxon>
        <taxon>Pseudomonadota</taxon>
        <taxon>Alphaproteobacteria</taxon>
        <taxon>Acetobacterales</taxon>
        <taxon>Roseomonadaceae</taxon>
        <taxon>Dankookia</taxon>
    </lineage>
</organism>
<dbReference type="OrthoDB" id="8277605at2"/>
<dbReference type="AlphaFoldDB" id="A0A4R5Q6I2"/>
<dbReference type="EMBL" id="SMSJ01000148">
    <property type="protein sequence ID" value="TDH58153.1"/>
    <property type="molecule type" value="Genomic_DNA"/>
</dbReference>
<dbReference type="Pfam" id="PF01464">
    <property type="entry name" value="SLT"/>
    <property type="match status" value="1"/>
</dbReference>
<gene>
    <name evidence="3" type="ORF">E2C06_34020</name>
</gene>
<dbReference type="InterPro" id="IPR008258">
    <property type="entry name" value="Transglycosylase_SLT_dom_1"/>
</dbReference>
<evidence type="ECO:0000313" key="4">
    <source>
        <dbReference type="Proteomes" id="UP000295096"/>
    </source>
</evidence>